<keyword evidence="2" id="KW-1185">Reference proteome</keyword>
<evidence type="ECO:0000313" key="2">
    <source>
        <dbReference type="Proteomes" id="UP001195914"/>
    </source>
</evidence>
<reference evidence="1" key="2">
    <citation type="submission" date="2021-05" db="EMBL/GenBank/DDBJ databases">
        <authorList>
            <person name="Pain A."/>
        </authorList>
    </citation>
    <scope>NUCLEOTIDE SEQUENCE</scope>
    <source>
        <strain evidence="1">1802A</strain>
    </source>
</reference>
<sequence length="137" mass="15645">MRFPKLPFLTQLDIYRARNLQYAQNGRCKSPEHNFQGVCRTVAETLETLKRVIGSIHLTGYVQSFKSAGGRVKEDVFRNTSIDDMSATRFDVERAMKSFSKFKAMTKESGVSDGRKRFSTLARNMNGKPQLLYIHTS</sequence>
<reference evidence="1" key="1">
    <citation type="journal article" date="2014" name="Nucleic Acids Res.">
        <title>The evolutionary dynamics of variant antigen genes in Babesia reveal a history of genomic innovation underlying host-parasite interaction.</title>
        <authorList>
            <person name="Jackson A.P."/>
            <person name="Otto T.D."/>
            <person name="Darby A."/>
            <person name="Ramaprasad A."/>
            <person name="Xia D."/>
            <person name="Echaide I.E."/>
            <person name="Farber M."/>
            <person name="Gahlot S."/>
            <person name="Gamble J."/>
            <person name="Gupta D."/>
            <person name="Gupta Y."/>
            <person name="Jackson L."/>
            <person name="Malandrin L."/>
            <person name="Malas T.B."/>
            <person name="Moussa E."/>
            <person name="Nair M."/>
            <person name="Reid A.J."/>
            <person name="Sanders M."/>
            <person name="Sharma J."/>
            <person name="Tracey A."/>
            <person name="Quail M.A."/>
            <person name="Weir W."/>
            <person name="Wastling J.M."/>
            <person name="Hall N."/>
            <person name="Willadsen P."/>
            <person name="Lingelbach K."/>
            <person name="Shiels B."/>
            <person name="Tait A."/>
            <person name="Berriman M."/>
            <person name="Allred D.R."/>
            <person name="Pain A."/>
        </authorList>
    </citation>
    <scope>NUCLEOTIDE SEQUENCE</scope>
    <source>
        <strain evidence="1">1802A</strain>
    </source>
</reference>
<dbReference type="AlphaFoldDB" id="A0AAD9GF15"/>
<protein>
    <submittedName>
        <fullName evidence="1">Uncharacterized protein</fullName>
    </submittedName>
</protein>
<name>A0AAD9GF15_BABDI</name>
<dbReference type="EMBL" id="JAHBMH010000033">
    <property type="protein sequence ID" value="KAK1937197.1"/>
    <property type="molecule type" value="Genomic_DNA"/>
</dbReference>
<comment type="caution">
    <text evidence="1">The sequence shown here is derived from an EMBL/GenBank/DDBJ whole genome shotgun (WGS) entry which is preliminary data.</text>
</comment>
<proteinExistence type="predicted"/>
<gene>
    <name evidence="1" type="ORF">X943_000047</name>
</gene>
<accession>A0AAD9GF15</accession>
<organism evidence="1 2">
    <name type="scientific">Babesia divergens</name>
    <dbReference type="NCBI Taxonomy" id="32595"/>
    <lineage>
        <taxon>Eukaryota</taxon>
        <taxon>Sar</taxon>
        <taxon>Alveolata</taxon>
        <taxon>Apicomplexa</taxon>
        <taxon>Aconoidasida</taxon>
        <taxon>Piroplasmida</taxon>
        <taxon>Babesiidae</taxon>
        <taxon>Babesia</taxon>
    </lineage>
</organism>
<dbReference type="Proteomes" id="UP001195914">
    <property type="component" value="Unassembled WGS sequence"/>
</dbReference>
<evidence type="ECO:0000313" key="1">
    <source>
        <dbReference type="EMBL" id="KAK1937197.1"/>
    </source>
</evidence>